<dbReference type="NCBIfam" id="NF003806">
    <property type="entry name" value="PRK05395.1-3"/>
    <property type="match status" value="1"/>
</dbReference>
<keyword evidence="8" id="KW-0028">Amino-acid biosynthesis</keyword>
<evidence type="ECO:0000256" key="4">
    <source>
        <dbReference type="ARBA" id="ARBA00011037"/>
    </source>
</evidence>
<evidence type="ECO:0000313" key="12">
    <source>
        <dbReference type="EMBL" id="AOA58676.1"/>
    </source>
</evidence>
<dbReference type="Proteomes" id="UP000093391">
    <property type="component" value="Chromosome"/>
</dbReference>
<evidence type="ECO:0000256" key="7">
    <source>
        <dbReference type="ARBA" id="ARBA00023239"/>
    </source>
</evidence>
<dbReference type="OrthoDB" id="9790793at2"/>
<dbReference type="Pfam" id="PF01220">
    <property type="entry name" value="DHquinase_II"/>
    <property type="match status" value="1"/>
</dbReference>
<keyword evidence="8" id="KW-0057">Aromatic amino acid biosynthesis</keyword>
<keyword evidence="7 8" id="KW-0456">Lyase</keyword>
<dbReference type="PIRSF" id="PIRSF001399">
    <property type="entry name" value="DHquinase_II"/>
    <property type="match status" value="1"/>
</dbReference>
<evidence type="ECO:0000256" key="5">
    <source>
        <dbReference type="ARBA" id="ARBA00011193"/>
    </source>
</evidence>
<dbReference type="Gene3D" id="3.40.50.9100">
    <property type="entry name" value="Dehydroquinase, class II"/>
    <property type="match status" value="1"/>
</dbReference>
<feature type="binding site" evidence="8 10">
    <location>
        <position position="113"/>
    </location>
    <ligand>
        <name>substrate</name>
    </ligand>
</feature>
<reference evidence="12 13" key="1">
    <citation type="submission" date="2016-08" db="EMBL/GenBank/DDBJ databases">
        <authorList>
            <person name="Seilhamer J.J."/>
        </authorList>
    </citation>
    <scope>NUCLEOTIDE SEQUENCE [LARGE SCALE GENOMIC DNA]</scope>
    <source>
        <strain evidence="12 13">BRTC-1</strain>
    </source>
</reference>
<feature type="binding site" evidence="8 10">
    <location>
        <position position="89"/>
    </location>
    <ligand>
        <name>substrate</name>
    </ligand>
</feature>
<dbReference type="InterPro" id="IPR018509">
    <property type="entry name" value="DHquinase_II_CS"/>
</dbReference>
<dbReference type="PANTHER" id="PTHR21272:SF3">
    <property type="entry name" value="CATABOLIC 3-DEHYDROQUINASE"/>
    <property type="match status" value="1"/>
</dbReference>
<dbReference type="InterPro" id="IPR001874">
    <property type="entry name" value="DHquinase_II"/>
</dbReference>
<evidence type="ECO:0000256" key="10">
    <source>
        <dbReference type="PIRSR" id="PIRSR001399-2"/>
    </source>
</evidence>
<evidence type="ECO:0000256" key="6">
    <source>
        <dbReference type="ARBA" id="ARBA00012060"/>
    </source>
</evidence>
<feature type="site" description="Transition state stabilizer" evidence="8 11">
    <location>
        <position position="19"/>
    </location>
</feature>
<dbReference type="GO" id="GO:0003855">
    <property type="term" value="F:3-dehydroquinate dehydratase activity"/>
    <property type="evidence" value="ECO:0007669"/>
    <property type="project" value="UniProtKB-UniRule"/>
</dbReference>
<feature type="binding site" evidence="8 10">
    <location>
        <begin position="103"/>
        <end position="104"/>
    </location>
    <ligand>
        <name>substrate</name>
    </ligand>
</feature>
<dbReference type="AlphaFoldDB" id="A0A1B2M0E6"/>
<dbReference type="GO" id="GO:0009423">
    <property type="term" value="P:chorismate biosynthetic process"/>
    <property type="evidence" value="ECO:0007669"/>
    <property type="project" value="UniProtKB-UniRule"/>
</dbReference>
<evidence type="ECO:0000256" key="3">
    <source>
        <dbReference type="ARBA" id="ARBA00004902"/>
    </source>
</evidence>
<protein>
    <recommendedName>
        <fullName evidence="6 8">3-dehydroquinate dehydratase</fullName>
        <shortName evidence="8">3-dehydroquinase</shortName>
        <ecNumber evidence="6 8">4.2.1.10</ecNumber>
    </recommendedName>
    <alternativeName>
        <fullName evidence="8">Type II DHQase</fullName>
    </alternativeName>
</protein>
<evidence type="ECO:0000256" key="11">
    <source>
        <dbReference type="PIRSR" id="PIRSR001399-3"/>
    </source>
</evidence>
<comment type="subunit">
    <text evidence="5 8">Homododecamer.</text>
</comment>
<dbReference type="PANTHER" id="PTHR21272">
    <property type="entry name" value="CATABOLIC 3-DEHYDROQUINASE"/>
    <property type="match status" value="1"/>
</dbReference>
<evidence type="ECO:0000256" key="9">
    <source>
        <dbReference type="PIRSR" id="PIRSR001399-1"/>
    </source>
</evidence>
<dbReference type="UniPathway" id="UPA00053">
    <property type="reaction ID" value="UER00086"/>
</dbReference>
<dbReference type="RefSeq" id="WP_067555576.1">
    <property type="nucleotide sequence ID" value="NZ_CP016895.1"/>
</dbReference>
<dbReference type="SUPFAM" id="SSF52304">
    <property type="entry name" value="Type II 3-dehydroquinate dehydratase"/>
    <property type="match status" value="1"/>
</dbReference>
<proteinExistence type="inferred from homology"/>
<dbReference type="NCBIfam" id="NF003804">
    <property type="entry name" value="PRK05395.1-1"/>
    <property type="match status" value="1"/>
</dbReference>
<dbReference type="NCBIfam" id="TIGR01088">
    <property type="entry name" value="aroQ"/>
    <property type="match status" value="1"/>
</dbReference>
<dbReference type="EC" id="4.2.1.10" evidence="6 8"/>
<dbReference type="CDD" id="cd00466">
    <property type="entry name" value="DHQase_II"/>
    <property type="match status" value="1"/>
</dbReference>
<accession>A0A1B2M0E6</accession>
<feature type="binding site" evidence="8 10">
    <location>
        <position position="76"/>
    </location>
    <ligand>
        <name>substrate</name>
    </ligand>
</feature>
<evidence type="ECO:0000256" key="1">
    <source>
        <dbReference type="ARBA" id="ARBA00001864"/>
    </source>
</evidence>
<dbReference type="InterPro" id="IPR036441">
    <property type="entry name" value="DHquinase_II_sf"/>
</dbReference>
<dbReference type="STRING" id="1789224.BFG52_10130"/>
<dbReference type="NCBIfam" id="NF003805">
    <property type="entry name" value="PRK05395.1-2"/>
    <property type="match status" value="1"/>
</dbReference>
<dbReference type="GO" id="GO:0009073">
    <property type="term" value="P:aromatic amino acid family biosynthetic process"/>
    <property type="evidence" value="ECO:0007669"/>
    <property type="project" value="UniProtKB-KW"/>
</dbReference>
<dbReference type="GO" id="GO:0019631">
    <property type="term" value="P:quinate catabolic process"/>
    <property type="evidence" value="ECO:0007669"/>
    <property type="project" value="TreeGrafter"/>
</dbReference>
<dbReference type="KEGG" id="ala:BFG52_10130"/>
<organism evidence="12 13">
    <name type="scientific">Acinetobacter larvae</name>
    <dbReference type="NCBI Taxonomy" id="1789224"/>
    <lineage>
        <taxon>Bacteria</taxon>
        <taxon>Pseudomonadati</taxon>
        <taxon>Pseudomonadota</taxon>
        <taxon>Gammaproteobacteria</taxon>
        <taxon>Moraxellales</taxon>
        <taxon>Moraxellaceae</taxon>
        <taxon>Acinetobacter</taxon>
    </lineage>
</organism>
<dbReference type="EMBL" id="CP016895">
    <property type="protein sequence ID" value="AOA58676.1"/>
    <property type="molecule type" value="Genomic_DNA"/>
</dbReference>
<dbReference type="GO" id="GO:0008652">
    <property type="term" value="P:amino acid biosynthetic process"/>
    <property type="evidence" value="ECO:0007669"/>
    <property type="project" value="UniProtKB-KW"/>
</dbReference>
<dbReference type="HAMAP" id="MF_00169">
    <property type="entry name" value="AroQ"/>
    <property type="match status" value="1"/>
</dbReference>
<gene>
    <name evidence="8" type="primary">aroQ</name>
    <name evidence="12" type="ORF">BFG52_10130</name>
</gene>
<comment type="similarity">
    <text evidence="4 8">Belongs to the type-II 3-dehydroquinase family.</text>
</comment>
<evidence type="ECO:0000313" key="13">
    <source>
        <dbReference type="Proteomes" id="UP000093391"/>
    </source>
</evidence>
<dbReference type="PROSITE" id="PS01029">
    <property type="entry name" value="DEHYDROQUINASE_II"/>
    <property type="match status" value="1"/>
</dbReference>
<feature type="binding site" evidence="8 10">
    <location>
        <position position="82"/>
    </location>
    <ligand>
        <name>substrate</name>
    </ligand>
</feature>
<dbReference type="NCBIfam" id="NF003807">
    <property type="entry name" value="PRK05395.1-4"/>
    <property type="match status" value="1"/>
</dbReference>
<evidence type="ECO:0000256" key="2">
    <source>
        <dbReference type="ARBA" id="ARBA00003924"/>
    </source>
</evidence>
<keyword evidence="13" id="KW-1185">Reference proteome</keyword>
<comment type="function">
    <text evidence="2 8">Catalyzes a trans-dehydration via an enolate intermediate.</text>
</comment>
<name>A0A1B2M0E6_9GAMM</name>
<evidence type="ECO:0000256" key="8">
    <source>
        <dbReference type="HAMAP-Rule" id="MF_00169"/>
    </source>
</evidence>
<sequence length="151" mass="16360">MSSTILVLHGPNLNLLGQREPEVYGHLTLNDINQQLSTQAAQQHIQLATFQSNWEGALVDRIHQAPQQGVGFIIINPAALTHSSVALRDALLGVALPFIEVHLSNVHAREAFRHHSYLSDKAIGVICGLGAQGYRAALDYAIAHLQSTSLS</sequence>
<comment type="pathway">
    <text evidence="3 8">Metabolic intermediate biosynthesis; chorismate biosynthesis; chorismate from D-erythrose 4-phosphate and phosphoenolpyruvate: step 3/7.</text>
</comment>
<feature type="active site" description="Proton acceptor" evidence="8 9">
    <location>
        <position position="24"/>
    </location>
</feature>
<comment type="catalytic activity">
    <reaction evidence="1 8">
        <text>3-dehydroquinate = 3-dehydroshikimate + H2O</text>
        <dbReference type="Rhea" id="RHEA:21096"/>
        <dbReference type="ChEBI" id="CHEBI:15377"/>
        <dbReference type="ChEBI" id="CHEBI:16630"/>
        <dbReference type="ChEBI" id="CHEBI:32364"/>
        <dbReference type="EC" id="4.2.1.10"/>
    </reaction>
</comment>
<feature type="active site" description="Proton donor" evidence="8 9">
    <location>
        <position position="102"/>
    </location>
</feature>